<reference evidence="1 2" key="1">
    <citation type="journal article" date="2019" name="Sci. Rep.">
        <title>Orb-weaving spider Araneus ventricosus genome elucidates the spidroin gene catalogue.</title>
        <authorList>
            <person name="Kono N."/>
            <person name="Nakamura H."/>
            <person name="Ohtoshi R."/>
            <person name="Moran D.A.P."/>
            <person name="Shinohara A."/>
            <person name="Yoshida Y."/>
            <person name="Fujiwara M."/>
            <person name="Mori M."/>
            <person name="Tomita M."/>
            <person name="Arakawa K."/>
        </authorList>
    </citation>
    <scope>NUCLEOTIDE SEQUENCE [LARGE SCALE GENOMIC DNA]</scope>
</reference>
<sequence>MGHRTEQVPQREVLIKTPPKGAGFQLAPAVCSLVDVMKRVNYLGPEKPLATKGQAQKRYDLFNCADISVNGITFCNFNRRDYRKLTGNQSIAQYLSVHKDSFSNPSTNRRLEEAGVGDWPKMMKFKAL</sequence>
<evidence type="ECO:0000313" key="1">
    <source>
        <dbReference type="EMBL" id="GBL78003.1"/>
    </source>
</evidence>
<evidence type="ECO:0000313" key="2">
    <source>
        <dbReference type="Proteomes" id="UP000499080"/>
    </source>
</evidence>
<keyword evidence="2" id="KW-1185">Reference proteome</keyword>
<organism evidence="1 2">
    <name type="scientific">Araneus ventricosus</name>
    <name type="common">Orbweaver spider</name>
    <name type="synonym">Epeira ventricosa</name>
    <dbReference type="NCBI Taxonomy" id="182803"/>
    <lineage>
        <taxon>Eukaryota</taxon>
        <taxon>Metazoa</taxon>
        <taxon>Ecdysozoa</taxon>
        <taxon>Arthropoda</taxon>
        <taxon>Chelicerata</taxon>
        <taxon>Arachnida</taxon>
        <taxon>Araneae</taxon>
        <taxon>Araneomorphae</taxon>
        <taxon>Entelegynae</taxon>
        <taxon>Araneoidea</taxon>
        <taxon>Araneidae</taxon>
        <taxon>Araneus</taxon>
    </lineage>
</organism>
<protein>
    <submittedName>
        <fullName evidence="1">Uncharacterized protein</fullName>
    </submittedName>
</protein>
<dbReference type="EMBL" id="BGPR01000014">
    <property type="protein sequence ID" value="GBL78003.1"/>
    <property type="molecule type" value="Genomic_DNA"/>
</dbReference>
<name>A0A4Y2ADR5_ARAVE</name>
<gene>
    <name evidence="1" type="ORF">AVEN_143321_1</name>
</gene>
<proteinExistence type="predicted"/>
<comment type="caution">
    <text evidence="1">The sequence shown here is derived from an EMBL/GenBank/DDBJ whole genome shotgun (WGS) entry which is preliminary data.</text>
</comment>
<dbReference type="AlphaFoldDB" id="A0A4Y2ADR5"/>
<accession>A0A4Y2ADR5</accession>
<dbReference type="Proteomes" id="UP000499080">
    <property type="component" value="Unassembled WGS sequence"/>
</dbReference>